<comment type="caution">
    <text evidence="2">The sequence shown here is derived from an EMBL/GenBank/DDBJ whole genome shotgun (WGS) entry which is preliminary data.</text>
</comment>
<accession>A0A0M9WHY4</accession>
<dbReference type="EMBL" id="LHQQ01000042">
    <property type="protein sequence ID" value="KOS45555.1"/>
    <property type="molecule type" value="Genomic_DNA"/>
</dbReference>
<dbReference type="AlphaFoldDB" id="A0A0M9WHY4"/>
<reference evidence="2 3" key="1">
    <citation type="submission" date="2015-08" db="EMBL/GenBank/DDBJ databases">
        <title>Genome sequencing of Penicillium nordicum.</title>
        <authorList>
            <person name="Nguyen H.D."/>
            <person name="Seifert K.A."/>
        </authorList>
    </citation>
    <scope>NUCLEOTIDE SEQUENCE [LARGE SCALE GENOMIC DNA]</scope>
    <source>
        <strain evidence="2 3">DAOMC 185683</strain>
    </source>
</reference>
<organism evidence="2 3">
    <name type="scientific">Penicillium nordicum</name>
    <dbReference type="NCBI Taxonomy" id="229535"/>
    <lineage>
        <taxon>Eukaryota</taxon>
        <taxon>Fungi</taxon>
        <taxon>Dikarya</taxon>
        <taxon>Ascomycota</taxon>
        <taxon>Pezizomycotina</taxon>
        <taxon>Eurotiomycetes</taxon>
        <taxon>Eurotiomycetidae</taxon>
        <taxon>Eurotiales</taxon>
        <taxon>Aspergillaceae</taxon>
        <taxon>Penicillium</taxon>
    </lineage>
</organism>
<feature type="compositionally biased region" description="Basic and acidic residues" evidence="1">
    <location>
        <begin position="65"/>
        <end position="81"/>
    </location>
</feature>
<dbReference type="Proteomes" id="UP000037696">
    <property type="component" value="Unassembled WGS sequence"/>
</dbReference>
<sequence length="112" mass="12528">MSLLRVSPTIAIAPIFPEPAGRTVCDSVIYPDLHPTPWSSLAFLTGDPDLRSGTTWLYYSRRGNRGVERERERERGKERNGKMGINIPRSVSGGKSLNIRVFAASTKEIREI</sequence>
<evidence type="ECO:0000313" key="3">
    <source>
        <dbReference type="Proteomes" id="UP000037696"/>
    </source>
</evidence>
<name>A0A0M9WHY4_9EURO</name>
<gene>
    <name evidence="2" type="ORF">ACN38_g3501</name>
</gene>
<evidence type="ECO:0000313" key="2">
    <source>
        <dbReference type="EMBL" id="KOS45555.1"/>
    </source>
</evidence>
<proteinExistence type="predicted"/>
<keyword evidence="3" id="KW-1185">Reference proteome</keyword>
<feature type="region of interest" description="Disordered" evidence="1">
    <location>
        <begin position="65"/>
        <end position="87"/>
    </location>
</feature>
<evidence type="ECO:0000256" key="1">
    <source>
        <dbReference type="SAM" id="MobiDB-lite"/>
    </source>
</evidence>
<protein>
    <submittedName>
        <fullName evidence="2">Uncharacterized protein</fullName>
    </submittedName>
</protein>